<keyword evidence="2 6" id="KW-0540">Nuclease</keyword>
<dbReference type="SUPFAM" id="SSF88723">
    <property type="entry name" value="PIN domain-like"/>
    <property type="match status" value="1"/>
</dbReference>
<dbReference type="InterPro" id="IPR052919">
    <property type="entry name" value="TA_system_RNase"/>
</dbReference>
<dbReference type="InterPro" id="IPR002716">
    <property type="entry name" value="PIN_dom"/>
</dbReference>
<dbReference type="PANTHER" id="PTHR36173">
    <property type="entry name" value="RIBONUCLEASE VAPC16-RELATED"/>
    <property type="match status" value="1"/>
</dbReference>
<evidence type="ECO:0000259" key="7">
    <source>
        <dbReference type="Pfam" id="PF01850"/>
    </source>
</evidence>
<protein>
    <recommendedName>
        <fullName evidence="6">Ribonuclease VapC</fullName>
        <shortName evidence="6">RNase VapC</shortName>
        <ecNumber evidence="6">3.1.-.-</ecNumber>
    </recommendedName>
    <alternativeName>
        <fullName evidence="6">Toxin VapC</fullName>
    </alternativeName>
</protein>
<dbReference type="InterPro" id="IPR041705">
    <property type="entry name" value="PIN_Sll0205"/>
</dbReference>
<gene>
    <name evidence="6" type="primary">vapC</name>
    <name evidence="8" type="ORF">G1H10_07135</name>
</gene>
<dbReference type="EMBL" id="JAAGOA010000004">
    <property type="protein sequence ID" value="NED99940.1"/>
    <property type="molecule type" value="Genomic_DNA"/>
</dbReference>
<keyword evidence="5 6" id="KW-0460">Magnesium</keyword>
<dbReference type="InterPro" id="IPR029060">
    <property type="entry name" value="PIN-like_dom_sf"/>
</dbReference>
<dbReference type="AlphaFoldDB" id="A0A6L9S5B6"/>
<keyword evidence="6" id="KW-0800">Toxin</keyword>
<proteinExistence type="inferred from homology"/>
<sequence>MPSVTADSGVVLDTHILVWLMAGDARLSTETRQAIENASYAAGVNVSAISLWEIAMLVAKERLQLTRDVGEWIDLVVGNPGLSVVPLAPEIAVASTRLPGEIHRDPADRMIVATARTLNATLITADQTLLKYGAAGHVATMAAG</sequence>
<name>A0A6L9S5B6_9ACTN</name>
<accession>A0A6L9S5B6</accession>
<evidence type="ECO:0000313" key="8">
    <source>
        <dbReference type="EMBL" id="NED99940.1"/>
    </source>
</evidence>
<dbReference type="PANTHER" id="PTHR36173:SF1">
    <property type="entry name" value="RIBONUCLEASE VAPC22"/>
    <property type="match status" value="1"/>
</dbReference>
<dbReference type="Gene3D" id="3.40.50.1010">
    <property type="entry name" value="5'-nuclease"/>
    <property type="match status" value="1"/>
</dbReference>
<dbReference type="GO" id="GO:0004540">
    <property type="term" value="F:RNA nuclease activity"/>
    <property type="evidence" value="ECO:0007669"/>
    <property type="project" value="InterPro"/>
</dbReference>
<reference evidence="8 9" key="1">
    <citation type="submission" date="2020-02" db="EMBL/GenBank/DDBJ databases">
        <authorList>
            <person name="Li X.-J."/>
            <person name="Han X.-M."/>
        </authorList>
    </citation>
    <scope>NUCLEOTIDE SEQUENCE [LARGE SCALE GENOMIC DNA]</scope>
    <source>
        <strain evidence="8 9">CCTCC AB 2017055</strain>
    </source>
</reference>
<dbReference type="GO" id="GO:0016787">
    <property type="term" value="F:hydrolase activity"/>
    <property type="evidence" value="ECO:0007669"/>
    <property type="project" value="UniProtKB-KW"/>
</dbReference>
<feature type="domain" description="PIN" evidence="7">
    <location>
        <begin position="10"/>
        <end position="132"/>
    </location>
</feature>
<dbReference type="EC" id="3.1.-.-" evidence="6"/>
<dbReference type="Pfam" id="PF01850">
    <property type="entry name" value="PIN"/>
    <property type="match status" value="1"/>
</dbReference>
<dbReference type="Proteomes" id="UP000475214">
    <property type="component" value="Unassembled WGS sequence"/>
</dbReference>
<evidence type="ECO:0000256" key="5">
    <source>
        <dbReference type="ARBA" id="ARBA00022842"/>
    </source>
</evidence>
<dbReference type="HAMAP" id="MF_00265">
    <property type="entry name" value="VapC_Nob1"/>
    <property type="match status" value="1"/>
</dbReference>
<keyword evidence="9" id="KW-1185">Reference proteome</keyword>
<dbReference type="InterPro" id="IPR022907">
    <property type="entry name" value="VapC_family"/>
</dbReference>
<dbReference type="GO" id="GO:0000287">
    <property type="term" value="F:magnesium ion binding"/>
    <property type="evidence" value="ECO:0007669"/>
    <property type="project" value="UniProtKB-UniRule"/>
</dbReference>
<keyword evidence="4 6" id="KW-0378">Hydrolase</keyword>
<feature type="binding site" evidence="6">
    <location>
        <position position="13"/>
    </location>
    <ligand>
        <name>Mg(2+)</name>
        <dbReference type="ChEBI" id="CHEBI:18420"/>
    </ligand>
</feature>
<evidence type="ECO:0000256" key="2">
    <source>
        <dbReference type="ARBA" id="ARBA00022722"/>
    </source>
</evidence>
<dbReference type="CDD" id="cd09872">
    <property type="entry name" value="PIN_Sll0205-like"/>
    <property type="match status" value="1"/>
</dbReference>
<evidence type="ECO:0000256" key="6">
    <source>
        <dbReference type="HAMAP-Rule" id="MF_00265"/>
    </source>
</evidence>
<evidence type="ECO:0000256" key="4">
    <source>
        <dbReference type="ARBA" id="ARBA00022801"/>
    </source>
</evidence>
<evidence type="ECO:0000256" key="3">
    <source>
        <dbReference type="ARBA" id="ARBA00022723"/>
    </source>
</evidence>
<comment type="similarity">
    <text evidence="6">Belongs to the PINc/VapC protein family.</text>
</comment>
<comment type="cofactor">
    <cofactor evidence="6">
        <name>Mg(2+)</name>
        <dbReference type="ChEBI" id="CHEBI:18420"/>
    </cofactor>
</comment>
<evidence type="ECO:0000313" key="9">
    <source>
        <dbReference type="Proteomes" id="UP000475214"/>
    </source>
</evidence>
<comment type="function">
    <text evidence="6">Toxic component of a toxin-antitoxin (TA) system. An RNase.</text>
</comment>
<evidence type="ECO:0000256" key="1">
    <source>
        <dbReference type="ARBA" id="ARBA00022649"/>
    </source>
</evidence>
<dbReference type="GO" id="GO:0090729">
    <property type="term" value="F:toxin activity"/>
    <property type="evidence" value="ECO:0007669"/>
    <property type="project" value="UniProtKB-KW"/>
</dbReference>
<keyword evidence="3 6" id="KW-0479">Metal-binding</keyword>
<comment type="caution">
    <text evidence="8">The sequence shown here is derived from an EMBL/GenBank/DDBJ whole genome shotgun (WGS) entry which is preliminary data.</text>
</comment>
<feature type="binding site" evidence="6">
    <location>
        <position position="108"/>
    </location>
    <ligand>
        <name>Mg(2+)</name>
        <dbReference type="ChEBI" id="CHEBI:18420"/>
    </ligand>
</feature>
<keyword evidence="1 6" id="KW-1277">Toxin-antitoxin system</keyword>
<organism evidence="8 9">
    <name type="scientific">Phytoactinopolyspora halotolerans</name>
    <dbReference type="NCBI Taxonomy" id="1981512"/>
    <lineage>
        <taxon>Bacteria</taxon>
        <taxon>Bacillati</taxon>
        <taxon>Actinomycetota</taxon>
        <taxon>Actinomycetes</taxon>
        <taxon>Jiangellales</taxon>
        <taxon>Jiangellaceae</taxon>
        <taxon>Phytoactinopolyspora</taxon>
    </lineage>
</organism>